<feature type="domain" description="DUF2087" evidence="1">
    <location>
        <begin position="109"/>
        <end position="178"/>
    </location>
</feature>
<dbReference type="AlphaFoldDB" id="A0A2M9CD90"/>
<dbReference type="EMBL" id="PGFE01000005">
    <property type="protein sequence ID" value="PJJ69283.1"/>
    <property type="molecule type" value="Genomic_DNA"/>
</dbReference>
<evidence type="ECO:0000313" key="2">
    <source>
        <dbReference type="EMBL" id="PJJ69283.1"/>
    </source>
</evidence>
<dbReference type="Proteomes" id="UP000231693">
    <property type="component" value="Unassembled WGS sequence"/>
</dbReference>
<dbReference type="Pfam" id="PF09860">
    <property type="entry name" value="DUF2087"/>
    <property type="match status" value="1"/>
</dbReference>
<keyword evidence="3" id="KW-1185">Reference proteome</keyword>
<accession>A0A2M9CD90</accession>
<gene>
    <name evidence="2" type="ORF">CLV28_2748</name>
</gene>
<dbReference type="InterPro" id="IPR018656">
    <property type="entry name" value="DUF2087"/>
</dbReference>
<evidence type="ECO:0000259" key="1">
    <source>
        <dbReference type="Pfam" id="PF09860"/>
    </source>
</evidence>
<reference evidence="2 3" key="1">
    <citation type="submission" date="2017-11" db="EMBL/GenBank/DDBJ databases">
        <title>Genomic Encyclopedia of Archaeal and Bacterial Type Strains, Phase II (KMG-II): From Individual Species to Whole Genera.</title>
        <authorList>
            <person name="Goeker M."/>
        </authorList>
    </citation>
    <scope>NUCLEOTIDE SEQUENCE [LARGE SCALE GENOMIC DNA]</scope>
    <source>
        <strain evidence="2 3">DSM 25478</strain>
    </source>
</reference>
<evidence type="ECO:0000313" key="3">
    <source>
        <dbReference type="Proteomes" id="UP000231693"/>
    </source>
</evidence>
<name>A0A2M9CD90_9CELL</name>
<proteinExistence type="predicted"/>
<dbReference type="RefSeq" id="WP_239073177.1">
    <property type="nucleotide sequence ID" value="NZ_BOOX01000005.1"/>
</dbReference>
<comment type="caution">
    <text evidence="2">The sequence shown here is derived from an EMBL/GenBank/DDBJ whole genome shotgun (WGS) entry which is preliminary data.</text>
</comment>
<organism evidence="2 3">
    <name type="scientific">Sediminihabitans luteus</name>
    <dbReference type="NCBI Taxonomy" id="1138585"/>
    <lineage>
        <taxon>Bacteria</taxon>
        <taxon>Bacillati</taxon>
        <taxon>Actinomycetota</taxon>
        <taxon>Actinomycetes</taxon>
        <taxon>Micrococcales</taxon>
        <taxon>Cellulomonadaceae</taxon>
        <taxon>Sediminihabitans</taxon>
    </lineage>
</organism>
<protein>
    <recommendedName>
        <fullName evidence="1">DUF2087 domain-containing protein</fullName>
    </recommendedName>
</protein>
<sequence>MTHADEKHADKKHGVNAWRQVVAALADDGRLALFGALVTAAAQDAPLRREDLSTDQRRRLAPLVAAGIVADDAGGLVPRPGRFRELLVAASSAEPVPAAGPERFLVAGRLESMPRRRDDRDAVVRLLATAALPLQEPTDERSLMRVLAGLADDPVGLRRAMVDAGLVQRTADGSSYWRTTVTEHDGV</sequence>